<reference evidence="2" key="1">
    <citation type="submission" date="2023-09" db="EMBL/GenBank/DDBJ databases">
        <title>Paucibacter sp. APW11 Genome sequencing and assembly.</title>
        <authorList>
            <person name="Kim I."/>
        </authorList>
    </citation>
    <scope>NUCLEOTIDE SEQUENCE</scope>
    <source>
        <strain evidence="2">APW11</strain>
    </source>
</reference>
<keyword evidence="3" id="KW-1185">Reference proteome</keyword>
<dbReference type="SUPFAM" id="SSF159888">
    <property type="entry name" value="YdhG-like"/>
    <property type="match status" value="1"/>
</dbReference>
<organism evidence="2 3">
    <name type="scientific">Roseateles aquae</name>
    <dbReference type="NCBI Taxonomy" id="3077235"/>
    <lineage>
        <taxon>Bacteria</taxon>
        <taxon>Pseudomonadati</taxon>
        <taxon>Pseudomonadota</taxon>
        <taxon>Betaproteobacteria</taxon>
        <taxon>Burkholderiales</taxon>
        <taxon>Sphaerotilaceae</taxon>
        <taxon>Roseateles</taxon>
    </lineage>
</organism>
<evidence type="ECO:0000313" key="2">
    <source>
        <dbReference type="EMBL" id="MDT9002429.1"/>
    </source>
</evidence>
<dbReference type="InterPro" id="IPR014922">
    <property type="entry name" value="YdhG-like"/>
</dbReference>
<accession>A0ABU3PIY5</accession>
<feature type="domain" description="YdhG-like" evidence="1">
    <location>
        <begin position="20"/>
        <end position="115"/>
    </location>
</feature>
<dbReference type="EMBL" id="JAVXZY010000017">
    <property type="protein sequence ID" value="MDT9002429.1"/>
    <property type="molecule type" value="Genomic_DNA"/>
</dbReference>
<gene>
    <name evidence="2" type="ORF">RQP53_24320</name>
</gene>
<sequence>MPHTDARVDAYLEAAADFAQPLLRDWRARVHRRCPGAEETIKWGFPHFVYQGKILSSMAAFKAHCSIGFWHGEAVSGSSERREGMGELGKLRSAADLPPAAELDAMLDRARALIEAGVKPARQQRTAAKRPPPPLPADLAQALAANEQAAAFFQSLPPSHQREYTEWLDEAKREETRAKRLAQTLEWLSEGKSRNWKYKNC</sequence>
<comment type="caution">
    <text evidence="2">The sequence shown here is derived from an EMBL/GenBank/DDBJ whole genome shotgun (WGS) entry which is preliminary data.</text>
</comment>
<dbReference type="Gene3D" id="3.90.1150.200">
    <property type="match status" value="1"/>
</dbReference>
<dbReference type="Pfam" id="PF13376">
    <property type="entry name" value="OmdA"/>
    <property type="match status" value="1"/>
</dbReference>
<protein>
    <submittedName>
        <fullName evidence="2">YdeI/OmpD-associated family protein</fullName>
    </submittedName>
</protein>
<name>A0ABU3PIY5_9BURK</name>
<evidence type="ECO:0000313" key="3">
    <source>
        <dbReference type="Proteomes" id="UP001246372"/>
    </source>
</evidence>
<dbReference type="RefSeq" id="WP_315653326.1">
    <property type="nucleotide sequence ID" value="NZ_JAVXZY010000017.1"/>
</dbReference>
<dbReference type="Proteomes" id="UP001246372">
    <property type="component" value="Unassembled WGS sequence"/>
</dbReference>
<dbReference type="Pfam" id="PF08818">
    <property type="entry name" value="DUF1801"/>
    <property type="match status" value="1"/>
</dbReference>
<proteinExistence type="predicted"/>
<evidence type="ECO:0000259" key="1">
    <source>
        <dbReference type="Pfam" id="PF08818"/>
    </source>
</evidence>